<accession>A0ABV6MKU5</accession>
<feature type="domain" description="AMIN-like" evidence="2">
    <location>
        <begin position="34"/>
        <end position="159"/>
    </location>
</feature>
<feature type="chain" id="PRO_5045336853" description="AMIN-like domain-containing protein" evidence="1">
    <location>
        <begin position="27"/>
        <end position="159"/>
    </location>
</feature>
<reference evidence="3 4" key="1">
    <citation type="submission" date="2024-09" db="EMBL/GenBank/DDBJ databases">
        <authorList>
            <person name="Sun Q."/>
            <person name="Mori K."/>
        </authorList>
    </citation>
    <scope>NUCLEOTIDE SEQUENCE [LARGE SCALE GENOMIC DNA]</scope>
    <source>
        <strain evidence="3 4">TBRC 1432</strain>
    </source>
</reference>
<gene>
    <name evidence="3" type="ORF">ACFFH7_05480</name>
</gene>
<sequence>MNRTKSLAALVIALLAMLALVPSAGAAPSDTTAYLTNIRVGAHPTYDRVVLDVTNLPSSFAYTPQDKLYYDPSGLPVNIPGCTFGRLAMQGATEHTDSGQLTYTGPQTFTTPQLTNVRAVAVIGDFEKVLSIGLGLRHAAAVHVFTLTAPNRVVIDVNH</sequence>
<dbReference type="Pfam" id="PF24837">
    <property type="entry name" value="AMIN-like"/>
    <property type="match status" value="1"/>
</dbReference>
<dbReference type="Gene3D" id="2.60.40.3500">
    <property type="match status" value="1"/>
</dbReference>
<dbReference type="Proteomes" id="UP001589810">
    <property type="component" value="Unassembled WGS sequence"/>
</dbReference>
<dbReference type="InterPro" id="IPR056303">
    <property type="entry name" value="AMIN-like"/>
</dbReference>
<evidence type="ECO:0000256" key="1">
    <source>
        <dbReference type="SAM" id="SignalP"/>
    </source>
</evidence>
<dbReference type="RefSeq" id="WP_273939762.1">
    <property type="nucleotide sequence ID" value="NZ_CP097263.1"/>
</dbReference>
<name>A0ABV6MKU5_9PSEU</name>
<organism evidence="3 4">
    <name type="scientific">Kutzneria chonburiensis</name>
    <dbReference type="NCBI Taxonomy" id="1483604"/>
    <lineage>
        <taxon>Bacteria</taxon>
        <taxon>Bacillati</taxon>
        <taxon>Actinomycetota</taxon>
        <taxon>Actinomycetes</taxon>
        <taxon>Pseudonocardiales</taxon>
        <taxon>Pseudonocardiaceae</taxon>
        <taxon>Kutzneria</taxon>
    </lineage>
</organism>
<dbReference type="EMBL" id="JBHLUD010000001">
    <property type="protein sequence ID" value="MFC0540920.1"/>
    <property type="molecule type" value="Genomic_DNA"/>
</dbReference>
<proteinExistence type="predicted"/>
<evidence type="ECO:0000313" key="3">
    <source>
        <dbReference type="EMBL" id="MFC0540920.1"/>
    </source>
</evidence>
<evidence type="ECO:0000313" key="4">
    <source>
        <dbReference type="Proteomes" id="UP001589810"/>
    </source>
</evidence>
<feature type="signal peptide" evidence="1">
    <location>
        <begin position="1"/>
        <end position="26"/>
    </location>
</feature>
<keyword evidence="4" id="KW-1185">Reference proteome</keyword>
<protein>
    <recommendedName>
        <fullName evidence="2">AMIN-like domain-containing protein</fullName>
    </recommendedName>
</protein>
<comment type="caution">
    <text evidence="3">The sequence shown here is derived from an EMBL/GenBank/DDBJ whole genome shotgun (WGS) entry which is preliminary data.</text>
</comment>
<evidence type="ECO:0000259" key="2">
    <source>
        <dbReference type="Pfam" id="PF24837"/>
    </source>
</evidence>
<keyword evidence="1" id="KW-0732">Signal</keyword>